<sequence>MEQITRCNKEVLIPVCAGSFTSRSPDELQSLGLSDVSDDQAASESIAGGNKDSGVSAPHKHPSAHLDVLTGPGQRRQVSRRSHSSPWLGLQCQRPGRPSLCSLSHGLFKAKQIPAPECHGKDAPPHRHQSVSRVPNHPFSFARAHKSILCSSRHTHPHSTSSVKPHGGAVRQQRQIYNPHPPPPPHVKRPATIY</sequence>
<organism evidence="2 3">
    <name type="scientific">Knipowitschia caucasica</name>
    <name type="common">Caucasian dwarf goby</name>
    <name type="synonym">Pomatoschistus caucasicus</name>
    <dbReference type="NCBI Taxonomy" id="637954"/>
    <lineage>
        <taxon>Eukaryota</taxon>
        <taxon>Metazoa</taxon>
        <taxon>Chordata</taxon>
        <taxon>Craniata</taxon>
        <taxon>Vertebrata</taxon>
        <taxon>Euteleostomi</taxon>
        <taxon>Actinopterygii</taxon>
        <taxon>Neopterygii</taxon>
        <taxon>Teleostei</taxon>
        <taxon>Neoteleostei</taxon>
        <taxon>Acanthomorphata</taxon>
        <taxon>Gobiaria</taxon>
        <taxon>Gobiiformes</taxon>
        <taxon>Gobioidei</taxon>
        <taxon>Gobiidae</taxon>
        <taxon>Gobiinae</taxon>
        <taxon>Knipowitschia</taxon>
    </lineage>
</organism>
<accession>A0AAV2JN47</accession>
<feature type="region of interest" description="Disordered" evidence="1">
    <location>
        <begin position="115"/>
        <end position="134"/>
    </location>
</feature>
<feature type="region of interest" description="Disordered" evidence="1">
    <location>
        <begin position="27"/>
        <end position="91"/>
    </location>
</feature>
<feature type="region of interest" description="Disordered" evidence="1">
    <location>
        <begin position="152"/>
        <end position="194"/>
    </location>
</feature>
<name>A0AAV2JN47_KNICA</name>
<evidence type="ECO:0000256" key="1">
    <source>
        <dbReference type="SAM" id="MobiDB-lite"/>
    </source>
</evidence>
<evidence type="ECO:0000313" key="2">
    <source>
        <dbReference type="EMBL" id="CAL1577462.1"/>
    </source>
</evidence>
<protein>
    <submittedName>
        <fullName evidence="2">Uncharacterized protein</fullName>
    </submittedName>
</protein>
<reference evidence="2 3" key="1">
    <citation type="submission" date="2024-04" db="EMBL/GenBank/DDBJ databases">
        <authorList>
            <person name="Waldvogel A.-M."/>
            <person name="Schoenle A."/>
        </authorList>
    </citation>
    <scope>NUCLEOTIDE SEQUENCE [LARGE SCALE GENOMIC DNA]</scope>
</reference>
<dbReference type="EMBL" id="OZ035835">
    <property type="protein sequence ID" value="CAL1577462.1"/>
    <property type="molecule type" value="Genomic_DNA"/>
</dbReference>
<evidence type="ECO:0000313" key="3">
    <source>
        <dbReference type="Proteomes" id="UP001497482"/>
    </source>
</evidence>
<keyword evidence="3" id="KW-1185">Reference proteome</keyword>
<gene>
    <name evidence="2" type="ORF">KC01_LOCUS8808</name>
</gene>
<dbReference type="Proteomes" id="UP001497482">
    <property type="component" value="Chromosome 13"/>
</dbReference>
<proteinExistence type="predicted"/>
<dbReference type="AlphaFoldDB" id="A0AAV2JN47"/>